<reference evidence="12" key="1">
    <citation type="submission" date="2014-12" db="EMBL/GenBank/DDBJ databases">
        <title>Genome Sequence of Valsa Canker Pathogens Uncovers a Specific Adaption of Colonization on Woody Bark.</title>
        <authorList>
            <person name="Yin Z."/>
            <person name="Liu H."/>
            <person name="Gao X."/>
            <person name="Li Z."/>
            <person name="Song N."/>
            <person name="Ke X."/>
            <person name="Dai Q."/>
            <person name="Wu Y."/>
            <person name="Sun Y."/>
            <person name="Xu J.-R."/>
            <person name="Kang Z.K."/>
            <person name="Wang L."/>
            <person name="Huang L."/>
        </authorList>
    </citation>
    <scope>NUCLEOTIDE SEQUENCE [LARGE SCALE GENOMIC DNA]</scope>
    <source>
        <strain evidence="12">SXYL134</strain>
    </source>
</reference>
<keyword evidence="7 9" id="KW-0408">Iron</keyword>
<dbReference type="PRINTS" id="PR00385">
    <property type="entry name" value="P450"/>
</dbReference>
<dbReference type="SUPFAM" id="SSF48264">
    <property type="entry name" value="Cytochrome P450"/>
    <property type="match status" value="1"/>
</dbReference>
<comment type="similarity">
    <text evidence="3 10">Belongs to the cytochrome P450 family.</text>
</comment>
<comment type="cofactor">
    <cofactor evidence="1 9">
        <name>heme</name>
        <dbReference type="ChEBI" id="CHEBI:30413"/>
    </cofactor>
</comment>
<keyword evidence="12" id="KW-1185">Reference proteome</keyword>
<dbReference type="InterPro" id="IPR036396">
    <property type="entry name" value="Cyt_P450_sf"/>
</dbReference>
<dbReference type="InterPro" id="IPR017972">
    <property type="entry name" value="Cyt_P450_CS"/>
</dbReference>
<dbReference type="PRINTS" id="PR00465">
    <property type="entry name" value="EP450IV"/>
</dbReference>
<dbReference type="InterPro" id="IPR002403">
    <property type="entry name" value="Cyt_P450_E_grp-IV"/>
</dbReference>
<dbReference type="InterPro" id="IPR001128">
    <property type="entry name" value="Cyt_P450"/>
</dbReference>
<dbReference type="Proteomes" id="UP000078576">
    <property type="component" value="Unassembled WGS sequence"/>
</dbReference>
<proteinExistence type="inferred from homology"/>
<keyword evidence="8 10" id="KW-0503">Monooxygenase</keyword>
<feature type="binding site" description="axial binding residue" evidence="9">
    <location>
        <position position="380"/>
    </location>
    <ligand>
        <name>heme</name>
        <dbReference type="ChEBI" id="CHEBI:30413"/>
    </ligand>
    <ligandPart>
        <name>Fe</name>
        <dbReference type="ChEBI" id="CHEBI:18248"/>
    </ligandPart>
</feature>
<dbReference type="GO" id="GO:0004497">
    <property type="term" value="F:monooxygenase activity"/>
    <property type="evidence" value="ECO:0007669"/>
    <property type="project" value="UniProtKB-KW"/>
</dbReference>
<evidence type="ECO:0000256" key="3">
    <source>
        <dbReference type="ARBA" id="ARBA00010617"/>
    </source>
</evidence>
<evidence type="ECO:0000313" key="11">
    <source>
        <dbReference type="EMBL" id="KUI60244.1"/>
    </source>
</evidence>
<dbReference type="Pfam" id="PF00067">
    <property type="entry name" value="p450"/>
    <property type="match status" value="1"/>
</dbReference>
<evidence type="ECO:0000256" key="9">
    <source>
        <dbReference type="PIRSR" id="PIRSR602403-1"/>
    </source>
</evidence>
<evidence type="ECO:0000256" key="10">
    <source>
        <dbReference type="RuleBase" id="RU000461"/>
    </source>
</evidence>
<evidence type="ECO:0000256" key="5">
    <source>
        <dbReference type="ARBA" id="ARBA00022723"/>
    </source>
</evidence>
<dbReference type="Gene3D" id="1.10.630.10">
    <property type="entry name" value="Cytochrome P450"/>
    <property type="match status" value="1"/>
</dbReference>
<evidence type="ECO:0000256" key="8">
    <source>
        <dbReference type="ARBA" id="ARBA00023033"/>
    </source>
</evidence>
<dbReference type="GO" id="GO:0016705">
    <property type="term" value="F:oxidoreductase activity, acting on paired donors, with incorporation or reduction of molecular oxygen"/>
    <property type="evidence" value="ECO:0007669"/>
    <property type="project" value="InterPro"/>
</dbReference>
<dbReference type="OrthoDB" id="3934656at2759"/>
<keyword evidence="4 9" id="KW-0349">Heme</keyword>
<evidence type="ECO:0000256" key="2">
    <source>
        <dbReference type="ARBA" id="ARBA00005179"/>
    </source>
</evidence>
<dbReference type="PANTHER" id="PTHR24305:SF175">
    <property type="entry name" value="CYTOCHROME P450 MONOOXYGENASE PKFB"/>
    <property type="match status" value="1"/>
</dbReference>
<comment type="pathway">
    <text evidence="2">Secondary metabolite biosynthesis.</text>
</comment>
<dbReference type="CDD" id="cd11060">
    <property type="entry name" value="CYP57A1-like"/>
    <property type="match status" value="1"/>
</dbReference>
<dbReference type="GO" id="GO:0020037">
    <property type="term" value="F:heme binding"/>
    <property type="evidence" value="ECO:0007669"/>
    <property type="project" value="InterPro"/>
</dbReference>
<gene>
    <name evidence="11" type="ORF">VP1G_07467</name>
</gene>
<dbReference type="InterPro" id="IPR050121">
    <property type="entry name" value="Cytochrome_P450_monoxygenase"/>
</dbReference>
<name>A0A194V8M9_CYTMA</name>
<organism evidence="11 12">
    <name type="scientific">Cytospora mali</name>
    <name type="common">Apple Valsa canker fungus</name>
    <name type="synonym">Valsa mali</name>
    <dbReference type="NCBI Taxonomy" id="578113"/>
    <lineage>
        <taxon>Eukaryota</taxon>
        <taxon>Fungi</taxon>
        <taxon>Dikarya</taxon>
        <taxon>Ascomycota</taxon>
        <taxon>Pezizomycotina</taxon>
        <taxon>Sordariomycetes</taxon>
        <taxon>Sordariomycetidae</taxon>
        <taxon>Diaporthales</taxon>
        <taxon>Cytosporaceae</taxon>
        <taxon>Cytospora</taxon>
    </lineage>
</organism>
<dbReference type="STRING" id="694573.A0A194V8M9"/>
<evidence type="ECO:0000313" key="12">
    <source>
        <dbReference type="Proteomes" id="UP000078576"/>
    </source>
</evidence>
<dbReference type="EMBL" id="KN714746">
    <property type="protein sequence ID" value="KUI60244.1"/>
    <property type="molecule type" value="Genomic_DNA"/>
</dbReference>
<dbReference type="AlphaFoldDB" id="A0A194V8M9"/>
<protein>
    <submittedName>
        <fullName evidence="11">Pisatin demethylase</fullName>
    </submittedName>
</protein>
<dbReference type="PROSITE" id="PS00086">
    <property type="entry name" value="CYTOCHROME_P450"/>
    <property type="match status" value="1"/>
</dbReference>
<keyword evidence="5 9" id="KW-0479">Metal-binding</keyword>
<evidence type="ECO:0000256" key="6">
    <source>
        <dbReference type="ARBA" id="ARBA00023002"/>
    </source>
</evidence>
<accession>A0A194V8M9</accession>
<evidence type="ECO:0000256" key="4">
    <source>
        <dbReference type="ARBA" id="ARBA00022617"/>
    </source>
</evidence>
<keyword evidence="6 10" id="KW-0560">Oxidoreductase</keyword>
<dbReference type="GO" id="GO:0005506">
    <property type="term" value="F:iron ion binding"/>
    <property type="evidence" value="ECO:0007669"/>
    <property type="project" value="InterPro"/>
</dbReference>
<evidence type="ECO:0000256" key="7">
    <source>
        <dbReference type="ARBA" id="ARBA00023004"/>
    </source>
</evidence>
<dbReference type="PANTHER" id="PTHR24305">
    <property type="entry name" value="CYTOCHROME P450"/>
    <property type="match status" value="1"/>
</dbReference>
<sequence>METLSILKGHSWYGDFVLVGPNTVSISDPDAIPIVYPGLFYRAFMPWTKDGFFPAIFTTQNDDLHKRLKSPIANLYSLSNVITLETAVDGAMTVLFGELDRRFVASSRVFDLCDWLQYLAFEVMGTMTFSSRYGFMESGGDVDGMIDAIWQFMLIVGPNDLMLWLRPDHGSPILKVTHQKIADRLKDTTTDGGTDKRSPKRESDLLDRFLEIKAQHPEAPAFAVPAWTFSNVIAGSDSTAVAMKTAMYHLLTHPGSLQKLYAELSEAERQNRMSRPHPLWEEVQSLPYLDACVQEALRLHPPFCLPLERVVPDGGMTIKGRFLPPGTCVGVHPYVVNRHGPTFGADADMWRPERWLGLSEDHRRRLENAIMTFGAGRRVCFGKHIALLEVKKIIPALLLNYEVSENTQGAHQPTRNTTNCQRQWDLVDPPSYKTVNSYFFTQHGLNVRIRKRSVYASD</sequence>
<evidence type="ECO:0000256" key="1">
    <source>
        <dbReference type="ARBA" id="ARBA00001971"/>
    </source>
</evidence>